<reference evidence="1" key="1">
    <citation type="submission" date="2021-10" db="EMBL/GenBank/DDBJ databases">
        <title>Anaerobic single-cell dispensing facilitates the cultivation of human gut bacteria.</title>
        <authorList>
            <person name="Afrizal A."/>
        </authorList>
    </citation>
    <scope>NUCLEOTIDE SEQUENCE</scope>
    <source>
        <strain evidence="1">CLA-AA-H250</strain>
    </source>
</reference>
<dbReference type="SFLD" id="SFLDS00003">
    <property type="entry name" value="Haloacid_Dehalogenase"/>
    <property type="match status" value="1"/>
</dbReference>
<accession>A0AAE3AJI3</accession>
<sequence length="234" mass="26456">MNTKYRNLLFDADQTLIDFEKDMPLAFQYMYEQSGLAKQKPYSAEILRLYNDCNESWWRRFEQKLCTKAELYRNRFVDFFEVAELTPVSIDFLQDLYVSGIAKTGTPLPGALDMLRALSERYDLCITTNGNPISQPGRLKNSGVTAFMKGCFISDEIGAAKPDKKYFDYVLAHIPGASTENCLVIGDSLSADIKGAQNAGLDSLWYNPNRKANTLPIPPNFEAASYEDIVRILL</sequence>
<dbReference type="RefSeq" id="WP_308448232.1">
    <property type="nucleotide sequence ID" value="NZ_JAJEQC010000001.1"/>
</dbReference>
<dbReference type="InterPro" id="IPR006439">
    <property type="entry name" value="HAD-SF_hydro_IA"/>
</dbReference>
<dbReference type="InterPro" id="IPR023214">
    <property type="entry name" value="HAD_sf"/>
</dbReference>
<protein>
    <submittedName>
        <fullName evidence="1">YjjG family noncanonical pyrimidine nucleotidase</fullName>
    </submittedName>
</protein>
<dbReference type="EMBL" id="JAJEQC010000001">
    <property type="protein sequence ID" value="MCC2135593.1"/>
    <property type="molecule type" value="Genomic_DNA"/>
</dbReference>
<dbReference type="SFLD" id="SFLDG01129">
    <property type="entry name" value="C1.5:_HAD__Beta-PGM__Phosphata"/>
    <property type="match status" value="1"/>
</dbReference>
<dbReference type="AlphaFoldDB" id="A0AAE3AJI3"/>
<name>A0AAE3AJI3_9FIRM</name>
<dbReference type="NCBIfam" id="TIGR01549">
    <property type="entry name" value="HAD-SF-IA-v1"/>
    <property type="match status" value="1"/>
</dbReference>
<evidence type="ECO:0000313" key="1">
    <source>
        <dbReference type="EMBL" id="MCC2135593.1"/>
    </source>
</evidence>
<dbReference type="InterPro" id="IPR011951">
    <property type="entry name" value="HAD-SF_hydro_IA_YjjG/PynA"/>
</dbReference>
<dbReference type="InterPro" id="IPR052550">
    <property type="entry name" value="Pyrimidine_5'-ntase_YjjG"/>
</dbReference>
<dbReference type="Gene3D" id="1.10.150.240">
    <property type="entry name" value="Putative phosphatase, domain 2"/>
    <property type="match status" value="1"/>
</dbReference>
<keyword evidence="2" id="KW-1185">Reference proteome</keyword>
<evidence type="ECO:0000313" key="2">
    <source>
        <dbReference type="Proteomes" id="UP001199424"/>
    </source>
</evidence>
<dbReference type="NCBIfam" id="TIGR02254">
    <property type="entry name" value="YjjG_YfnB"/>
    <property type="match status" value="1"/>
</dbReference>
<dbReference type="Gene3D" id="3.40.50.1000">
    <property type="entry name" value="HAD superfamily/HAD-like"/>
    <property type="match status" value="1"/>
</dbReference>
<dbReference type="InterPro" id="IPR036412">
    <property type="entry name" value="HAD-like_sf"/>
</dbReference>
<dbReference type="Pfam" id="PF00702">
    <property type="entry name" value="Hydrolase"/>
    <property type="match status" value="1"/>
</dbReference>
<dbReference type="PANTHER" id="PTHR47478:SF1">
    <property type="entry name" value="PYRIMIDINE 5'-NUCLEOTIDASE YJJG"/>
    <property type="match status" value="1"/>
</dbReference>
<dbReference type="SUPFAM" id="SSF56784">
    <property type="entry name" value="HAD-like"/>
    <property type="match status" value="1"/>
</dbReference>
<dbReference type="GO" id="GO:0008253">
    <property type="term" value="F:5'-nucleotidase activity"/>
    <property type="evidence" value="ECO:0007669"/>
    <property type="project" value="InterPro"/>
</dbReference>
<proteinExistence type="predicted"/>
<dbReference type="InterPro" id="IPR023198">
    <property type="entry name" value="PGP-like_dom2"/>
</dbReference>
<dbReference type="Proteomes" id="UP001199424">
    <property type="component" value="Unassembled WGS sequence"/>
</dbReference>
<comment type="caution">
    <text evidence="1">The sequence shown here is derived from an EMBL/GenBank/DDBJ whole genome shotgun (WGS) entry which is preliminary data.</text>
</comment>
<dbReference type="PANTHER" id="PTHR47478">
    <property type="match status" value="1"/>
</dbReference>
<gene>
    <name evidence="1" type="ORF">LKD31_00980</name>
</gene>
<organism evidence="1 2">
    <name type="scientific">Hominenteromicrobium mulieris</name>
    <dbReference type="NCBI Taxonomy" id="2885357"/>
    <lineage>
        <taxon>Bacteria</taxon>
        <taxon>Bacillati</taxon>
        <taxon>Bacillota</taxon>
        <taxon>Clostridia</taxon>
        <taxon>Eubacteriales</taxon>
        <taxon>Oscillospiraceae</taxon>
        <taxon>Hominenteromicrobium</taxon>
    </lineage>
</organism>